<keyword evidence="2" id="KW-0732">Signal</keyword>
<evidence type="ECO:0000256" key="1">
    <source>
        <dbReference type="SAM" id="MobiDB-lite"/>
    </source>
</evidence>
<proteinExistence type="predicted"/>
<feature type="signal peptide" evidence="2">
    <location>
        <begin position="1"/>
        <end position="21"/>
    </location>
</feature>
<organism evidence="4 6">
    <name type="scientific">Bursaphelenchus xylophilus</name>
    <name type="common">Pinewood nematode worm</name>
    <name type="synonym">Aphelenchoides xylophilus</name>
    <dbReference type="NCBI Taxonomy" id="6326"/>
    <lineage>
        <taxon>Eukaryota</taxon>
        <taxon>Metazoa</taxon>
        <taxon>Ecdysozoa</taxon>
        <taxon>Nematoda</taxon>
        <taxon>Chromadorea</taxon>
        <taxon>Rhabditida</taxon>
        <taxon>Tylenchina</taxon>
        <taxon>Tylenchomorpha</taxon>
        <taxon>Aphelenchoidea</taxon>
        <taxon>Aphelenchoididae</taxon>
        <taxon>Bursaphelenchus</taxon>
    </lineage>
</organism>
<feature type="region of interest" description="Disordered" evidence="1">
    <location>
        <begin position="84"/>
        <end position="115"/>
    </location>
</feature>
<dbReference type="Proteomes" id="UP000659654">
    <property type="component" value="Unassembled WGS sequence"/>
</dbReference>
<evidence type="ECO:0000313" key="3">
    <source>
        <dbReference type="EMBL" id="CAD5227677.1"/>
    </source>
</evidence>
<reference evidence="6" key="1">
    <citation type="submission" date="2016-11" db="UniProtKB">
        <authorList>
            <consortium name="WormBaseParasite"/>
        </authorList>
    </citation>
    <scope>IDENTIFICATION</scope>
</reference>
<dbReference type="Proteomes" id="UP000095284">
    <property type="component" value="Unplaced"/>
</dbReference>
<feature type="chain" id="PRO_5036022077" evidence="2">
    <location>
        <begin position="22"/>
        <end position="115"/>
    </location>
</feature>
<protein>
    <submittedName>
        <fullName evidence="3">(pine wood nematode) hypothetical protein</fullName>
    </submittedName>
</protein>
<dbReference type="AlphaFoldDB" id="A0A1I7S5G9"/>
<feature type="compositionally biased region" description="Basic and acidic residues" evidence="1">
    <location>
        <begin position="32"/>
        <end position="49"/>
    </location>
</feature>
<dbReference type="EMBL" id="CAJFCV020000004">
    <property type="protein sequence ID" value="CAG9118068.1"/>
    <property type="molecule type" value="Genomic_DNA"/>
</dbReference>
<feature type="compositionally biased region" description="Basic and acidic residues" evidence="1">
    <location>
        <begin position="92"/>
        <end position="109"/>
    </location>
</feature>
<dbReference type="WBParaSite" id="BXY_0825400.1">
    <property type="protein sequence ID" value="BXY_0825400.1"/>
    <property type="gene ID" value="BXY_0825400"/>
</dbReference>
<evidence type="ECO:0000313" key="5">
    <source>
        <dbReference type="Proteomes" id="UP000659654"/>
    </source>
</evidence>
<sequence length="115" mass="12333">MRLSSVLALFCVAVLAISVFAAPDTRVTRGKKNGENGRGREHPATRGTRDVQVVHADAAAPIADAKAPGKREAGFNVLANIAATRSSNGGRRKPDNRRVTRPQNKDNIRHVTPKS</sequence>
<evidence type="ECO:0000313" key="6">
    <source>
        <dbReference type="WBParaSite" id="BXY_0825400.1"/>
    </source>
</evidence>
<evidence type="ECO:0000313" key="4">
    <source>
        <dbReference type="Proteomes" id="UP000095284"/>
    </source>
</evidence>
<gene>
    <name evidence="3" type="ORF">BXYJ_LOCUS10069</name>
</gene>
<accession>A0A1I7S5G9</accession>
<dbReference type="Proteomes" id="UP000582659">
    <property type="component" value="Unassembled WGS sequence"/>
</dbReference>
<evidence type="ECO:0000256" key="2">
    <source>
        <dbReference type="SAM" id="SignalP"/>
    </source>
</evidence>
<dbReference type="EMBL" id="CAJFDI010000004">
    <property type="protein sequence ID" value="CAD5227677.1"/>
    <property type="molecule type" value="Genomic_DNA"/>
</dbReference>
<keyword evidence="5" id="KW-1185">Reference proteome</keyword>
<feature type="region of interest" description="Disordered" evidence="1">
    <location>
        <begin position="25"/>
        <end position="49"/>
    </location>
</feature>
<name>A0A1I7S5G9_BURXY</name>
<reference evidence="3" key="2">
    <citation type="submission" date="2020-09" db="EMBL/GenBank/DDBJ databases">
        <authorList>
            <person name="Kikuchi T."/>
        </authorList>
    </citation>
    <scope>NUCLEOTIDE SEQUENCE</scope>
    <source>
        <strain evidence="3">Ka4C1</strain>
    </source>
</reference>